<accession>A0A165U2B6</accession>
<feature type="non-terminal residue" evidence="2">
    <location>
        <position position="1"/>
    </location>
</feature>
<evidence type="ECO:0000313" key="3">
    <source>
        <dbReference type="Proteomes" id="UP000076761"/>
    </source>
</evidence>
<dbReference type="STRING" id="1314782.A0A165U2B6"/>
<evidence type="ECO:0000256" key="1">
    <source>
        <dbReference type="SAM" id="MobiDB-lite"/>
    </source>
</evidence>
<dbReference type="EMBL" id="KV425561">
    <property type="protein sequence ID" value="KZT27536.1"/>
    <property type="molecule type" value="Genomic_DNA"/>
</dbReference>
<name>A0A165U2B6_9AGAM</name>
<feature type="compositionally biased region" description="Basic residues" evidence="1">
    <location>
        <begin position="118"/>
        <end position="134"/>
    </location>
</feature>
<organism evidence="2 3">
    <name type="scientific">Neolentinus lepideus HHB14362 ss-1</name>
    <dbReference type="NCBI Taxonomy" id="1314782"/>
    <lineage>
        <taxon>Eukaryota</taxon>
        <taxon>Fungi</taxon>
        <taxon>Dikarya</taxon>
        <taxon>Basidiomycota</taxon>
        <taxon>Agaricomycotina</taxon>
        <taxon>Agaricomycetes</taxon>
        <taxon>Gloeophyllales</taxon>
        <taxon>Gloeophyllaceae</taxon>
        <taxon>Neolentinus</taxon>
    </lineage>
</organism>
<protein>
    <submittedName>
        <fullName evidence="2">Uncharacterized protein</fullName>
    </submittedName>
</protein>
<dbReference type="OrthoDB" id="3018493at2759"/>
<feature type="compositionally biased region" description="Basic and acidic residues" evidence="1">
    <location>
        <begin position="55"/>
        <end position="65"/>
    </location>
</feature>
<evidence type="ECO:0000313" key="2">
    <source>
        <dbReference type="EMBL" id="KZT27536.1"/>
    </source>
</evidence>
<dbReference type="AlphaFoldDB" id="A0A165U2B6"/>
<dbReference type="InParanoid" id="A0A165U2B6"/>
<dbReference type="Proteomes" id="UP000076761">
    <property type="component" value="Unassembled WGS sequence"/>
</dbReference>
<reference evidence="2 3" key="1">
    <citation type="journal article" date="2016" name="Mol. Biol. Evol.">
        <title>Comparative Genomics of Early-Diverging Mushroom-Forming Fungi Provides Insights into the Origins of Lignocellulose Decay Capabilities.</title>
        <authorList>
            <person name="Nagy L.G."/>
            <person name="Riley R."/>
            <person name="Tritt A."/>
            <person name="Adam C."/>
            <person name="Daum C."/>
            <person name="Floudas D."/>
            <person name="Sun H."/>
            <person name="Yadav J.S."/>
            <person name="Pangilinan J."/>
            <person name="Larsson K.H."/>
            <person name="Matsuura K."/>
            <person name="Barry K."/>
            <person name="Labutti K."/>
            <person name="Kuo R."/>
            <person name="Ohm R.A."/>
            <person name="Bhattacharya S.S."/>
            <person name="Shirouzu T."/>
            <person name="Yoshinaga Y."/>
            <person name="Martin F.M."/>
            <person name="Grigoriev I.V."/>
            <person name="Hibbett D.S."/>
        </authorList>
    </citation>
    <scope>NUCLEOTIDE SEQUENCE [LARGE SCALE GENOMIC DNA]</scope>
    <source>
        <strain evidence="2 3">HHB14362 ss-1</strain>
    </source>
</reference>
<feature type="compositionally biased region" description="Polar residues" evidence="1">
    <location>
        <begin position="135"/>
        <end position="145"/>
    </location>
</feature>
<feature type="region of interest" description="Disordered" evidence="1">
    <location>
        <begin position="55"/>
        <end position="145"/>
    </location>
</feature>
<proteinExistence type="predicted"/>
<sequence length="145" mass="16411">TRTVGSRTVYHETQCALRSLANHVQTEEQLQLVLRGIERLTSLSKLIITTHRDRQINHSSDEVQIRDPPVINRKGRPQTARFTSRIEGPPRGGGPNTSKRSRPDDDQDELDGPELPAKKRRRCGLCKQHGHNRTTCRAFSNGQDV</sequence>
<keyword evidence="3" id="KW-1185">Reference proteome</keyword>
<gene>
    <name evidence="2" type="ORF">NEOLEDRAFT_1060415</name>
</gene>